<dbReference type="Proteomes" id="UP000813463">
    <property type="component" value="Chromosome 1"/>
</dbReference>
<sequence>MAGNATSSDDITRRFEAMEQRISILQRENEALQSQVRSTASIATGSRFQYRRDTSGLNRRLDLDAAPDHPLHVPFGEPGGPVLQQIREFDPLPIHPRSNPSWLPPPPTQPFSAGTSTTTVTTTAARVIPSQAGTTTSAMMSIPTSAPASRPLPPPMVTMSMPLPVSLPTPGLAPVAQMQRDQILSQQVIQPVVNVVASAPGALPQLMTAPPASQAPQTVLPSALMRPDSSRNYSPYTPLNSSVAPVSHGFVTPFPYVAGTHATQGTPQYMQQVVPQFTPHQPHGVYPQNTYYQHLHASIPETFSPLVPVLNSICENTNYQLQQIMTMINKIPGVPTPIKEATLDSYADSPYADPIDAIDIPTRYSPPNMPMYDGTSDPREHILT</sequence>
<evidence type="ECO:0000313" key="4">
    <source>
        <dbReference type="RefSeq" id="XP_056688527.1"/>
    </source>
</evidence>
<name>A0ABM3QYS7_SPIOL</name>
<feature type="coiled-coil region" evidence="1">
    <location>
        <begin position="8"/>
        <end position="35"/>
    </location>
</feature>
<keyword evidence="1" id="KW-0175">Coiled coil</keyword>
<evidence type="ECO:0000313" key="3">
    <source>
        <dbReference type="Proteomes" id="UP000813463"/>
    </source>
</evidence>
<reference evidence="3" key="1">
    <citation type="journal article" date="2021" name="Nat. Commun.">
        <title>Genomic analyses provide insights into spinach domestication and the genetic basis of agronomic traits.</title>
        <authorList>
            <person name="Cai X."/>
            <person name="Sun X."/>
            <person name="Xu C."/>
            <person name="Sun H."/>
            <person name="Wang X."/>
            <person name="Ge C."/>
            <person name="Zhang Z."/>
            <person name="Wang Q."/>
            <person name="Fei Z."/>
            <person name="Jiao C."/>
            <person name="Wang Q."/>
        </authorList>
    </citation>
    <scope>NUCLEOTIDE SEQUENCE [LARGE SCALE GENOMIC DNA]</scope>
    <source>
        <strain evidence="3">cv. Varoflay</strain>
    </source>
</reference>
<dbReference type="GeneID" id="130463417"/>
<evidence type="ECO:0000256" key="1">
    <source>
        <dbReference type="SAM" id="Coils"/>
    </source>
</evidence>
<dbReference type="RefSeq" id="XP_056688527.1">
    <property type="nucleotide sequence ID" value="XM_056832549.1"/>
</dbReference>
<feature type="compositionally biased region" description="Low complexity" evidence="2">
    <location>
        <begin position="110"/>
        <end position="120"/>
    </location>
</feature>
<feature type="region of interest" description="Disordered" evidence="2">
    <location>
        <begin position="358"/>
        <end position="384"/>
    </location>
</feature>
<feature type="region of interest" description="Disordered" evidence="2">
    <location>
        <begin position="95"/>
        <end position="120"/>
    </location>
</feature>
<proteinExistence type="predicted"/>
<reference evidence="4" key="2">
    <citation type="submission" date="2025-08" db="UniProtKB">
        <authorList>
            <consortium name="RefSeq"/>
        </authorList>
    </citation>
    <scope>IDENTIFICATION</scope>
    <source>
        <tissue evidence="4">Leaf</tissue>
    </source>
</reference>
<gene>
    <name evidence="4" type="primary">LOC130463417</name>
</gene>
<accession>A0ABM3QYS7</accession>
<organism evidence="3 4">
    <name type="scientific">Spinacia oleracea</name>
    <name type="common">Spinach</name>
    <dbReference type="NCBI Taxonomy" id="3562"/>
    <lineage>
        <taxon>Eukaryota</taxon>
        <taxon>Viridiplantae</taxon>
        <taxon>Streptophyta</taxon>
        <taxon>Embryophyta</taxon>
        <taxon>Tracheophyta</taxon>
        <taxon>Spermatophyta</taxon>
        <taxon>Magnoliopsida</taxon>
        <taxon>eudicotyledons</taxon>
        <taxon>Gunneridae</taxon>
        <taxon>Pentapetalae</taxon>
        <taxon>Caryophyllales</taxon>
        <taxon>Chenopodiaceae</taxon>
        <taxon>Chenopodioideae</taxon>
        <taxon>Anserineae</taxon>
        <taxon>Spinacia</taxon>
    </lineage>
</organism>
<protein>
    <submittedName>
        <fullName evidence="4">Uncharacterized protein</fullName>
    </submittedName>
</protein>
<evidence type="ECO:0000256" key="2">
    <source>
        <dbReference type="SAM" id="MobiDB-lite"/>
    </source>
</evidence>
<keyword evidence="3" id="KW-1185">Reference proteome</keyword>